<dbReference type="Pfam" id="PF26449">
    <property type="entry name" value="DUF8128"/>
    <property type="match status" value="1"/>
</dbReference>
<dbReference type="InterPro" id="IPR027417">
    <property type="entry name" value="P-loop_NTPase"/>
</dbReference>
<dbReference type="CDD" id="cd01127">
    <property type="entry name" value="TrwB_TraG_TraD_VirD4"/>
    <property type="match status" value="2"/>
</dbReference>
<dbReference type="Pfam" id="PF01935">
    <property type="entry name" value="DUF87"/>
    <property type="match status" value="1"/>
</dbReference>
<feature type="domain" description="DUF8128" evidence="3">
    <location>
        <begin position="140"/>
        <end position="375"/>
    </location>
</feature>
<keyword evidence="4" id="KW-0238">DNA-binding</keyword>
<dbReference type="InterPro" id="IPR051162">
    <property type="entry name" value="T4SS_component"/>
</dbReference>
<evidence type="ECO:0000259" key="2">
    <source>
        <dbReference type="Pfam" id="PF01935"/>
    </source>
</evidence>
<gene>
    <name evidence="4" type="ORF">OWR29_39030</name>
</gene>
<keyword evidence="5" id="KW-1185">Reference proteome</keyword>
<feature type="compositionally biased region" description="Pro residues" evidence="1">
    <location>
        <begin position="11"/>
        <end position="21"/>
    </location>
</feature>
<proteinExistence type="predicted"/>
<evidence type="ECO:0000259" key="3">
    <source>
        <dbReference type="Pfam" id="PF26449"/>
    </source>
</evidence>
<dbReference type="InterPro" id="IPR002789">
    <property type="entry name" value="HerA_central"/>
</dbReference>
<evidence type="ECO:0000313" key="4">
    <source>
        <dbReference type="EMBL" id="MCY1144025.1"/>
    </source>
</evidence>
<dbReference type="RefSeq" id="WP_267568581.1">
    <property type="nucleotide sequence ID" value="NZ_JAPNTZ010000018.1"/>
</dbReference>
<sequence length="820" mass="87632">MTALPGATPAPSWPTAPPPTFDQPHLPGPLADVLAWPAGRPWLVLVAAALLAGAAALARAARRRAQRRLEHGAHDLIITPPALVDPAGVTAWWAQLAALLPPARTRWQPGAHVTLEYRWTGRQLNICVWLPGPLAPAPVAAAVRAAWPGASVTVTDATSPLPAGDGVPARGGVLAPALPAQYPLRTDQPTDPLRALIEAGSLLAPGEHACAQILARPAHPRRATALRRAATALRTGTQPRGWSEPETWLRAGLNLLDSVLTPARPAARSSAAPDPVRDRDARAAADKAVTAQWETAIRYAVAATPRADTDPQVIDSRLALLARSFTSAYGLYTGRNRLRQRRLARPAEVLAARRFTRGFLLSAAELATIAALPTDVAVAGLDRARAKSAPAPTTVATGGRSTKVLGRAQAGGHAVALRVADSREHLHVLGATGSGKSTLMTHLILDDIRAHRGVIVIDPKGDLAVDVLERLPVSVADRLVLIDPDQDGGATLNPLLGDDDDLVVDNIVSIFSRIFQRHWGPRIDDVLRVACLTLMRHANPTLMLIPPLLNDRQFRASFTAGLDDPEGLKGFWEWYETMAPPLRAQVIGPVLARLRAFLLRDFVRATLGAATSSFDMRDVLDGGILIARLPKGVLGEDTAKLLGSLLFASVWQAATARARLPEARRRDASVYIDEAHNVLNLAGSVSDMLAEARGYHLSLTLAHQNLTQLPRDTQLALSANARNKIFFNCSPEDAHQLARHTLPELDEHDLSHLDAYTAATRLVVANRETAAFTLRTSAPAPVLGRTRQLRQAVARTTPAAPTAIAQLARRTRTAGGPAGE</sequence>
<evidence type="ECO:0000256" key="1">
    <source>
        <dbReference type="SAM" id="MobiDB-lite"/>
    </source>
</evidence>
<dbReference type="Proteomes" id="UP001151002">
    <property type="component" value="Unassembled WGS sequence"/>
</dbReference>
<reference evidence="4" key="1">
    <citation type="submission" date="2022-11" db="EMBL/GenBank/DDBJ databases">
        <authorList>
            <person name="Somphong A."/>
            <person name="Phongsopitanun W."/>
        </authorList>
    </citation>
    <scope>NUCLEOTIDE SEQUENCE</scope>
    <source>
        <strain evidence="4">Pm04-4</strain>
    </source>
</reference>
<feature type="domain" description="Helicase HerA central" evidence="2">
    <location>
        <begin position="406"/>
        <end position="462"/>
    </location>
</feature>
<dbReference type="EMBL" id="JAPNTZ010000018">
    <property type="protein sequence ID" value="MCY1144025.1"/>
    <property type="molecule type" value="Genomic_DNA"/>
</dbReference>
<feature type="compositionally biased region" description="Low complexity" evidence="1">
    <location>
        <begin position="1"/>
        <end position="10"/>
    </location>
</feature>
<protein>
    <submittedName>
        <fullName evidence="4">Type IV secretion system DNA-binding domain-containing protein</fullName>
    </submittedName>
</protein>
<name>A0ABT4BDX8_9ACTN</name>
<accession>A0ABT4BDX8</accession>
<dbReference type="PANTHER" id="PTHR30121">
    <property type="entry name" value="UNCHARACTERIZED PROTEIN YJGR-RELATED"/>
    <property type="match status" value="1"/>
</dbReference>
<dbReference type="GO" id="GO:0003677">
    <property type="term" value="F:DNA binding"/>
    <property type="evidence" value="ECO:0007669"/>
    <property type="project" value="UniProtKB-KW"/>
</dbReference>
<dbReference type="Gene3D" id="3.40.50.300">
    <property type="entry name" value="P-loop containing nucleotide triphosphate hydrolases"/>
    <property type="match status" value="2"/>
</dbReference>
<dbReference type="PANTHER" id="PTHR30121:SF11">
    <property type="entry name" value="AAA+ ATPASE DOMAIN-CONTAINING PROTEIN"/>
    <property type="match status" value="1"/>
</dbReference>
<dbReference type="SUPFAM" id="SSF52540">
    <property type="entry name" value="P-loop containing nucleoside triphosphate hydrolases"/>
    <property type="match status" value="1"/>
</dbReference>
<comment type="caution">
    <text evidence="4">The sequence shown here is derived from an EMBL/GenBank/DDBJ whole genome shotgun (WGS) entry which is preliminary data.</text>
</comment>
<evidence type="ECO:0000313" key="5">
    <source>
        <dbReference type="Proteomes" id="UP001151002"/>
    </source>
</evidence>
<organism evidence="4 5">
    <name type="scientific">Paractinoplanes pyxinae</name>
    <dbReference type="NCBI Taxonomy" id="2997416"/>
    <lineage>
        <taxon>Bacteria</taxon>
        <taxon>Bacillati</taxon>
        <taxon>Actinomycetota</taxon>
        <taxon>Actinomycetes</taxon>
        <taxon>Micromonosporales</taxon>
        <taxon>Micromonosporaceae</taxon>
        <taxon>Paractinoplanes</taxon>
    </lineage>
</organism>
<feature type="region of interest" description="Disordered" evidence="1">
    <location>
        <begin position="1"/>
        <end position="24"/>
    </location>
</feature>
<dbReference type="InterPro" id="IPR058441">
    <property type="entry name" value="DUF8128"/>
</dbReference>